<protein>
    <recommendedName>
        <fullName evidence="8">ABC transporter domain-containing protein</fullName>
    </recommendedName>
</protein>
<evidence type="ECO:0000259" key="8">
    <source>
        <dbReference type="PROSITE" id="PS50893"/>
    </source>
</evidence>
<dbReference type="InterPro" id="IPR003593">
    <property type="entry name" value="AAA+_ATPase"/>
</dbReference>
<dbReference type="AlphaFoldDB" id="A0A0F8VZ97"/>
<dbReference type="GO" id="GO:0005524">
    <property type="term" value="F:ATP binding"/>
    <property type="evidence" value="ECO:0007669"/>
    <property type="project" value="UniProtKB-KW"/>
</dbReference>
<name>A0A0F8VZ97_9ZZZZ</name>
<dbReference type="InterPro" id="IPR027417">
    <property type="entry name" value="P-loop_NTPase"/>
</dbReference>
<dbReference type="PROSITE" id="PS50893">
    <property type="entry name" value="ABC_TRANSPORTER_2"/>
    <property type="match status" value="1"/>
</dbReference>
<dbReference type="InterPro" id="IPR003439">
    <property type="entry name" value="ABC_transporter-like_ATP-bd"/>
</dbReference>
<dbReference type="GO" id="GO:0016887">
    <property type="term" value="F:ATP hydrolysis activity"/>
    <property type="evidence" value="ECO:0007669"/>
    <property type="project" value="InterPro"/>
</dbReference>
<dbReference type="PANTHER" id="PTHR43394">
    <property type="entry name" value="ATP-DEPENDENT PERMEASE MDL1, MITOCHONDRIAL"/>
    <property type="match status" value="1"/>
</dbReference>
<keyword evidence="6" id="KW-1133">Transmembrane helix</keyword>
<gene>
    <name evidence="9" type="ORF">LCGC14_3132450</name>
</gene>
<dbReference type="GO" id="GO:0015421">
    <property type="term" value="F:ABC-type oligopeptide transporter activity"/>
    <property type="evidence" value="ECO:0007669"/>
    <property type="project" value="TreeGrafter"/>
</dbReference>
<feature type="domain" description="ABC transporter" evidence="8">
    <location>
        <begin position="47"/>
        <end position="280"/>
    </location>
</feature>
<keyword evidence="3" id="KW-0812">Transmembrane</keyword>
<evidence type="ECO:0000256" key="3">
    <source>
        <dbReference type="ARBA" id="ARBA00022692"/>
    </source>
</evidence>
<organism evidence="9">
    <name type="scientific">marine sediment metagenome</name>
    <dbReference type="NCBI Taxonomy" id="412755"/>
    <lineage>
        <taxon>unclassified sequences</taxon>
        <taxon>metagenomes</taxon>
        <taxon>ecological metagenomes</taxon>
    </lineage>
</organism>
<reference evidence="9" key="1">
    <citation type="journal article" date="2015" name="Nature">
        <title>Complex archaea that bridge the gap between prokaryotes and eukaryotes.</title>
        <authorList>
            <person name="Spang A."/>
            <person name="Saw J.H."/>
            <person name="Jorgensen S.L."/>
            <person name="Zaremba-Niedzwiedzka K."/>
            <person name="Martijn J."/>
            <person name="Lind A.E."/>
            <person name="van Eijk R."/>
            <person name="Schleper C."/>
            <person name="Guy L."/>
            <person name="Ettema T.J."/>
        </authorList>
    </citation>
    <scope>NUCLEOTIDE SEQUENCE</scope>
</reference>
<keyword evidence="4" id="KW-0547">Nucleotide-binding</keyword>
<keyword evidence="7" id="KW-0472">Membrane</keyword>
<evidence type="ECO:0000256" key="5">
    <source>
        <dbReference type="ARBA" id="ARBA00022840"/>
    </source>
</evidence>
<dbReference type="PANTHER" id="PTHR43394:SF1">
    <property type="entry name" value="ATP-BINDING CASSETTE SUB-FAMILY B MEMBER 10, MITOCHONDRIAL"/>
    <property type="match status" value="1"/>
</dbReference>
<keyword evidence="2" id="KW-0813">Transport</keyword>
<dbReference type="EMBL" id="LAZR01068406">
    <property type="protein sequence ID" value="KKK49697.1"/>
    <property type="molecule type" value="Genomic_DNA"/>
</dbReference>
<comment type="caution">
    <text evidence="9">The sequence shown here is derived from an EMBL/GenBank/DDBJ whole genome shotgun (WGS) entry which is preliminary data.</text>
</comment>
<evidence type="ECO:0000313" key="9">
    <source>
        <dbReference type="EMBL" id="KKK49697.1"/>
    </source>
</evidence>
<dbReference type="SMART" id="SM00382">
    <property type="entry name" value="AAA"/>
    <property type="match status" value="1"/>
</dbReference>
<evidence type="ECO:0000256" key="2">
    <source>
        <dbReference type="ARBA" id="ARBA00022448"/>
    </source>
</evidence>
<dbReference type="FunFam" id="3.40.50.300:FF:000604">
    <property type="entry name" value="ABC transporter B family member 28"/>
    <property type="match status" value="1"/>
</dbReference>
<comment type="subcellular location">
    <subcellularLocation>
        <location evidence="1">Membrane</location>
        <topology evidence="1">Multi-pass membrane protein</topology>
    </subcellularLocation>
</comment>
<dbReference type="GO" id="GO:0016020">
    <property type="term" value="C:membrane"/>
    <property type="evidence" value="ECO:0007669"/>
    <property type="project" value="UniProtKB-SubCell"/>
</dbReference>
<feature type="non-terminal residue" evidence="9">
    <location>
        <position position="1"/>
    </location>
</feature>
<dbReference type="InterPro" id="IPR036640">
    <property type="entry name" value="ABC1_TM_sf"/>
</dbReference>
<dbReference type="InterPro" id="IPR039421">
    <property type="entry name" value="Type_1_exporter"/>
</dbReference>
<sequence length="282" mass="31233">PMKSLGTLNRTMRDALIAADRLFQILDLELEENSADSIRIKHINRDIEFSDISFRYGSRPELFRNLNFRIPLGKTTGIAGKSGSGKSSIAALLRAEYLPSEGNLLINDCDIRQIEKTTLRKLIGIVPQQIELFSGSILENISPTELDQDKLLETASKTGLMQFVKSLPAGFSTEVGEHGIGLSGGEKQRIALTRALYHEPEILILDEATSALDPESESAMQSLFKQLSQSSMTLIIITHKLSLIRDADHIIMIDNGKSPESGNHSKLMGIDGLYRQLWSIQN</sequence>
<dbReference type="SUPFAM" id="SSF52540">
    <property type="entry name" value="P-loop containing nucleoside triphosphate hydrolases"/>
    <property type="match status" value="1"/>
</dbReference>
<evidence type="ECO:0000256" key="6">
    <source>
        <dbReference type="ARBA" id="ARBA00022989"/>
    </source>
</evidence>
<evidence type="ECO:0000256" key="1">
    <source>
        <dbReference type="ARBA" id="ARBA00004141"/>
    </source>
</evidence>
<proteinExistence type="predicted"/>
<dbReference type="Gene3D" id="1.20.1560.10">
    <property type="entry name" value="ABC transporter type 1, transmembrane domain"/>
    <property type="match status" value="1"/>
</dbReference>
<evidence type="ECO:0000256" key="4">
    <source>
        <dbReference type="ARBA" id="ARBA00022741"/>
    </source>
</evidence>
<dbReference type="Gene3D" id="3.40.50.300">
    <property type="entry name" value="P-loop containing nucleotide triphosphate hydrolases"/>
    <property type="match status" value="1"/>
</dbReference>
<dbReference type="Pfam" id="PF00005">
    <property type="entry name" value="ABC_tran"/>
    <property type="match status" value="1"/>
</dbReference>
<accession>A0A0F8VZ97</accession>
<keyword evidence="5" id="KW-0067">ATP-binding</keyword>
<dbReference type="GO" id="GO:0005737">
    <property type="term" value="C:cytoplasm"/>
    <property type="evidence" value="ECO:0007669"/>
    <property type="project" value="UniProtKB-ARBA"/>
</dbReference>
<evidence type="ECO:0000256" key="7">
    <source>
        <dbReference type="ARBA" id="ARBA00023136"/>
    </source>
</evidence>